<feature type="transmembrane region" description="Helical" evidence="8">
    <location>
        <begin position="70"/>
        <end position="96"/>
    </location>
</feature>
<dbReference type="STRING" id="671072.PL921480170"/>
<dbReference type="PRINTS" id="PR01437">
    <property type="entry name" value="NUOXDRDTASE4"/>
</dbReference>
<feature type="transmembrane region" description="Helical" evidence="8">
    <location>
        <begin position="108"/>
        <end position="125"/>
    </location>
</feature>
<dbReference type="InterPro" id="IPR003918">
    <property type="entry name" value="NADH_UbQ_OxRdtase"/>
</dbReference>
<evidence type="ECO:0000313" key="11">
    <source>
        <dbReference type="Proteomes" id="UP000184315"/>
    </source>
</evidence>
<evidence type="ECO:0000256" key="1">
    <source>
        <dbReference type="ARBA" id="ARBA00004127"/>
    </source>
</evidence>
<comment type="function">
    <text evidence="6">NDH-1 shuttles electrons from NAD(P)H, via FMN and iron-sulfur (Fe-S) centers, to quinones in the respiratory chain. The immediate electron acceptor for the enzyme in this species is believed to be plastoquinone. Couples the redox reaction to proton translocation (for every two electrons transferred, four hydrogen ions are translocated across the cytoplasmic membrane), and thus conserves the redox energy in a proton gradient.</text>
</comment>
<protein>
    <submittedName>
        <fullName evidence="10">NADH dehydrogenase subunit M</fullName>
        <ecNumber evidence="10">1.6.5.3</ecNumber>
    </submittedName>
</protein>
<feature type="domain" description="NADH:quinone oxidoreductase/Mrp antiporter transmembrane" evidence="9">
    <location>
        <begin position="126"/>
        <end position="419"/>
    </location>
</feature>
<dbReference type="PANTHER" id="PTHR43507">
    <property type="entry name" value="NADH-UBIQUINONE OXIDOREDUCTASE CHAIN 4"/>
    <property type="match status" value="1"/>
</dbReference>
<feature type="transmembrane region" description="Helical" evidence="8">
    <location>
        <begin position="162"/>
        <end position="184"/>
    </location>
</feature>
<feature type="transmembrane region" description="Helical" evidence="8">
    <location>
        <begin position="6"/>
        <end position="23"/>
    </location>
</feature>
<feature type="transmembrane region" description="Helical" evidence="8">
    <location>
        <begin position="299"/>
        <end position="317"/>
    </location>
</feature>
<feature type="transmembrane region" description="Helical" evidence="8">
    <location>
        <begin position="405"/>
        <end position="427"/>
    </location>
</feature>
<dbReference type="Proteomes" id="UP000184315">
    <property type="component" value="Unassembled WGS sequence"/>
</dbReference>
<keyword evidence="3 7" id="KW-0812">Transmembrane</keyword>
<dbReference type="GO" id="GO:0042773">
    <property type="term" value="P:ATP synthesis coupled electron transport"/>
    <property type="evidence" value="ECO:0007669"/>
    <property type="project" value="InterPro"/>
</dbReference>
<feature type="transmembrane region" description="Helical" evidence="8">
    <location>
        <begin position="204"/>
        <end position="227"/>
    </location>
</feature>
<organism evidence="10 11">
    <name type="scientific">Planktothrix tepida PCC 9214</name>
    <dbReference type="NCBI Taxonomy" id="671072"/>
    <lineage>
        <taxon>Bacteria</taxon>
        <taxon>Bacillati</taxon>
        <taxon>Cyanobacteriota</taxon>
        <taxon>Cyanophyceae</taxon>
        <taxon>Oscillatoriophycideae</taxon>
        <taxon>Oscillatoriales</taxon>
        <taxon>Microcoleaceae</taxon>
        <taxon>Planktothrix</taxon>
    </lineage>
</organism>
<evidence type="ECO:0000256" key="8">
    <source>
        <dbReference type="SAM" id="Phobius"/>
    </source>
</evidence>
<evidence type="ECO:0000256" key="7">
    <source>
        <dbReference type="RuleBase" id="RU000320"/>
    </source>
</evidence>
<dbReference type="GO" id="GO:0008137">
    <property type="term" value="F:NADH dehydrogenase (ubiquinone) activity"/>
    <property type="evidence" value="ECO:0007669"/>
    <property type="project" value="InterPro"/>
</dbReference>
<feature type="transmembrane region" description="Helical" evidence="8">
    <location>
        <begin position="266"/>
        <end position="287"/>
    </location>
</feature>
<comment type="subcellular location">
    <subcellularLocation>
        <location evidence="1">Endomembrane system</location>
        <topology evidence="1">Multi-pass membrane protein</topology>
    </subcellularLocation>
    <subcellularLocation>
        <location evidence="7">Membrane</location>
        <topology evidence="7">Multi-pass membrane protein</topology>
    </subcellularLocation>
</comment>
<dbReference type="GO" id="GO:0015990">
    <property type="term" value="P:electron transport coupled proton transport"/>
    <property type="evidence" value="ECO:0007669"/>
    <property type="project" value="TreeGrafter"/>
</dbReference>
<evidence type="ECO:0000256" key="5">
    <source>
        <dbReference type="ARBA" id="ARBA00023136"/>
    </source>
</evidence>
<feature type="transmembrane region" description="Helical" evidence="8">
    <location>
        <begin position="131"/>
        <end position="150"/>
    </location>
</feature>
<dbReference type="GO" id="GO:0012505">
    <property type="term" value="C:endomembrane system"/>
    <property type="evidence" value="ECO:0007669"/>
    <property type="project" value="UniProtKB-SubCell"/>
</dbReference>
<feature type="transmembrane region" description="Helical" evidence="8">
    <location>
        <begin position="367"/>
        <end position="393"/>
    </location>
</feature>
<reference evidence="11" key="1">
    <citation type="submission" date="2015-10" db="EMBL/GenBank/DDBJ databases">
        <authorList>
            <person name="Regsiter A."/>
            <person name="william w."/>
        </authorList>
    </citation>
    <scope>NUCLEOTIDE SEQUENCE [LARGE SCALE GENOMIC DNA]</scope>
</reference>
<keyword evidence="4 8" id="KW-1133">Transmembrane helix</keyword>
<feature type="transmembrane region" description="Helical" evidence="8">
    <location>
        <begin position="239"/>
        <end position="260"/>
    </location>
</feature>
<accession>A0A1J1LVR5</accession>
<feature type="transmembrane region" description="Helical" evidence="8">
    <location>
        <begin position="453"/>
        <end position="471"/>
    </location>
</feature>
<feature type="transmembrane region" description="Helical" evidence="8">
    <location>
        <begin position="30"/>
        <end position="50"/>
    </location>
</feature>
<dbReference type="EMBL" id="CZDF01000188">
    <property type="protein sequence ID" value="CUR36060.1"/>
    <property type="molecule type" value="Genomic_DNA"/>
</dbReference>
<dbReference type="RefSeq" id="WP_072717180.1">
    <property type="nucleotide sequence ID" value="NZ_LN889764.1"/>
</dbReference>
<evidence type="ECO:0000313" key="10">
    <source>
        <dbReference type="EMBL" id="CUR36060.1"/>
    </source>
</evidence>
<comment type="similarity">
    <text evidence="2">Belongs to the complex I subunit 4 family.</text>
</comment>
<dbReference type="InterPro" id="IPR001750">
    <property type="entry name" value="ND/Mrp_TM"/>
</dbReference>
<dbReference type="AlphaFoldDB" id="A0A1J1LVR5"/>
<gene>
    <name evidence="10" type="ORF">PL921480170</name>
</gene>
<name>A0A1J1LVR5_9CYAN</name>
<dbReference type="GO" id="GO:0048039">
    <property type="term" value="F:ubiquinone binding"/>
    <property type="evidence" value="ECO:0007669"/>
    <property type="project" value="TreeGrafter"/>
</dbReference>
<evidence type="ECO:0000256" key="4">
    <source>
        <dbReference type="ARBA" id="ARBA00022989"/>
    </source>
</evidence>
<dbReference type="PANTHER" id="PTHR43507:SF21">
    <property type="entry name" value="NAD(P)H-QUINONE OXIDOREDUCTASE CHAIN 4, CHLOROPLASTIC"/>
    <property type="match status" value="1"/>
</dbReference>
<dbReference type="Pfam" id="PF00361">
    <property type="entry name" value="Proton_antipo_M"/>
    <property type="match status" value="1"/>
</dbReference>
<evidence type="ECO:0000256" key="2">
    <source>
        <dbReference type="ARBA" id="ARBA00009025"/>
    </source>
</evidence>
<dbReference type="OrthoDB" id="416973at2"/>
<dbReference type="NCBIfam" id="NF005611">
    <property type="entry name" value="PRK07363.1"/>
    <property type="match status" value="1"/>
</dbReference>
<keyword evidence="10" id="KW-0560">Oxidoreductase</keyword>
<dbReference type="NCBIfam" id="TIGR01972">
    <property type="entry name" value="NDH_I_M"/>
    <property type="match status" value="1"/>
</dbReference>
<feature type="transmembrane region" description="Helical" evidence="8">
    <location>
        <begin position="323"/>
        <end position="346"/>
    </location>
</feature>
<dbReference type="EC" id="1.6.5.3" evidence="10"/>
<evidence type="ECO:0000256" key="6">
    <source>
        <dbReference type="ARBA" id="ARBA00025624"/>
    </source>
</evidence>
<evidence type="ECO:0000259" key="9">
    <source>
        <dbReference type="Pfam" id="PF00361"/>
    </source>
</evidence>
<dbReference type="InterPro" id="IPR010227">
    <property type="entry name" value="NADH_Q_OxRdtase_chainM/4"/>
</dbReference>
<keyword evidence="11" id="KW-1185">Reference proteome</keyword>
<proteinExistence type="inferred from homology"/>
<dbReference type="GO" id="GO:0016020">
    <property type="term" value="C:membrane"/>
    <property type="evidence" value="ECO:0007669"/>
    <property type="project" value="UniProtKB-SubCell"/>
</dbReference>
<keyword evidence="5 8" id="KW-0472">Membrane</keyword>
<sequence length="497" mass="53603">MLSALIIIPVLGVLLIGLLPKQFSAQQVRSIALVITTIILAWTAKLTFDFDLTNPNFQLQEYLDWIPQLGLSYSLGIDGLSFPLIGLSGLLTLIAISSSHGEIDRPRLYYSMILLVNAGIAGAFLSENLLLFVLFYELELIPVYLLISIWGSEKRAYAGMKFLIYTALSGILILAGFLGMAWLSNAGSFDYAAIKTQDFALNTQLILITVLLLGFGIKIPLVPLHTWLPDAYVESSPPVTILLGGILAKLGTYGLIRFGLQLFPEAWHIVSPGLATIGVISVLYGALTAIAQQDIKRMVAYSSIGHMGYILVAAAAANELSLIGAIAQMIAHGLILAILFQLVGVVEEKVGTRDLNILNGLMNPIRGLPLTSSLLIMAGMASAGIPGLVGFVAEFPVFQGTFAVFPIHSLLCIIASGLTAVYFVILLNRTCFGKLDNNLAYYPKVSLSEQAPALILAALIFVLGIQPTWLFRWMEPTAQSMVIALNNAVPTQVAIKQ</sequence>
<evidence type="ECO:0000256" key="3">
    <source>
        <dbReference type="ARBA" id="ARBA00022692"/>
    </source>
</evidence>
<dbReference type="GO" id="GO:0003954">
    <property type="term" value="F:NADH dehydrogenase activity"/>
    <property type="evidence" value="ECO:0007669"/>
    <property type="project" value="TreeGrafter"/>
</dbReference>